<accession>A0A1G8HJ34</accession>
<keyword evidence="6" id="KW-0326">Glycosidase</keyword>
<keyword evidence="8" id="KW-0106">Calcium</keyword>
<dbReference type="SMR" id="A0A1G8HJ34"/>
<dbReference type="EMBL" id="FNDZ01000001">
    <property type="protein sequence ID" value="SDI06668.1"/>
    <property type="molecule type" value="Genomic_DNA"/>
</dbReference>
<dbReference type="PANTHER" id="PTHR43447">
    <property type="entry name" value="ALPHA-AMYLASE"/>
    <property type="match status" value="1"/>
</dbReference>
<dbReference type="AlphaFoldDB" id="A0A1G8HJ34"/>
<dbReference type="Gene3D" id="2.60.40.1180">
    <property type="entry name" value="Golgi alpha-mannosidase II"/>
    <property type="match status" value="1"/>
</dbReference>
<dbReference type="SUPFAM" id="SSF51011">
    <property type="entry name" value="Glycosyl hydrolase domain"/>
    <property type="match status" value="1"/>
</dbReference>
<evidence type="ECO:0000256" key="4">
    <source>
        <dbReference type="ARBA" id="ARBA00022801"/>
    </source>
</evidence>
<reference evidence="10 11" key="1">
    <citation type="submission" date="2016-10" db="EMBL/GenBank/DDBJ databases">
        <authorList>
            <person name="de Groot N.N."/>
        </authorList>
    </citation>
    <scope>NUCLEOTIDE SEQUENCE [LARGE SCALE GENOMIC DNA]</scope>
    <source>
        <strain evidence="10 11">CGMCC 1.5058</strain>
    </source>
</reference>
<evidence type="ECO:0000313" key="11">
    <source>
        <dbReference type="Proteomes" id="UP000183255"/>
    </source>
</evidence>
<dbReference type="Gene3D" id="2.40.30.140">
    <property type="match status" value="1"/>
</dbReference>
<evidence type="ECO:0000256" key="1">
    <source>
        <dbReference type="ARBA" id="ARBA00001913"/>
    </source>
</evidence>
<keyword evidence="5" id="KW-0119">Carbohydrate metabolism</keyword>
<feature type="binding site" evidence="8">
    <location>
        <position position="201"/>
    </location>
    <ligand>
        <name>Ca(2+)</name>
        <dbReference type="ChEBI" id="CHEBI:29108"/>
        <label>1</label>
    </ligand>
</feature>
<comment type="cofactor">
    <cofactor evidence="1">
        <name>Ca(2+)</name>
        <dbReference type="ChEBI" id="CHEBI:29108"/>
    </cofactor>
</comment>
<feature type="binding site" evidence="8">
    <location>
        <position position="203"/>
    </location>
    <ligand>
        <name>Ca(2+)</name>
        <dbReference type="ChEBI" id="CHEBI:29108"/>
        <label>2</label>
    </ligand>
</feature>
<dbReference type="InterPro" id="IPR017853">
    <property type="entry name" value="GH"/>
</dbReference>
<dbReference type="InterPro" id="IPR006047">
    <property type="entry name" value="GH13_cat_dom"/>
</dbReference>
<dbReference type="RefSeq" id="WP_031573901.1">
    <property type="nucleotide sequence ID" value="NZ_FNDZ01000001.1"/>
</dbReference>
<evidence type="ECO:0000313" key="10">
    <source>
        <dbReference type="EMBL" id="SDI06668.1"/>
    </source>
</evidence>
<feature type="domain" description="Glycosyl hydrolase family 13 catalytic" evidence="9">
    <location>
        <begin position="4"/>
        <end position="390"/>
    </location>
</feature>
<dbReference type="SUPFAM" id="SSF51445">
    <property type="entry name" value="(Trans)glycosidases"/>
    <property type="match status" value="1"/>
</dbReference>
<feature type="binding site" evidence="8">
    <location>
        <position position="103"/>
    </location>
    <ligand>
        <name>Ca(2+)</name>
        <dbReference type="ChEBI" id="CHEBI:29108"/>
        <label>1</label>
    </ligand>
</feature>
<feature type="binding site" evidence="8">
    <location>
        <position position="406"/>
    </location>
    <ligand>
        <name>Ca(2+)</name>
        <dbReference type="ChEBI" id="CHEBI:29108"/>
        <label>3</label>
    </ligand>
</feature>
<comment type="similarity">
    <text evidence="2">Belongs to the glycosyl hydrolase 13 family.</text>
</comment>
<evidence type="ECO:0000256" key="7">
    <source>
        <dbReference type="PIRSR" id="PIRSR001021-1"/>
    </source>
</evidence>
<keyword evidence="4" id="KW-0378">Hydrolase</keyword>
<gene>
    <name evidence="10" type="ORF">SAMN05421804_101601</name>
</gene>
<dbReference type="GO" id="GO:0005509">
    <property type="term" value="F:calcium ion binding"/>
    <property type="evidence" value="ECO:0007669"/>
    <property type="project" value="InterPro"/>
</dbReference>
<name>A0A1G8HJ34_9CLOT</name>
<evidence type="ECO:0000256" key="8">
    <source>
        <dbReference type="PIRSR" id="PIRSR001021-2"/>
    </source>
</evidence>
<evidence type="ECO:0000256" key="6">
    <source>
        <dbReference type="ARBA" id="ARBA00023295"/>
    </source>
</evidence>
<evidence type="ECO:0000256" key="3">
    <source>
        <dbReference type="ARBA" id="ARBA00022723"/>
    </source>
</evidence>
<dbReference type="GO" id="GO:0005975">
    <property type="term" value="P:carbohydrate metabolic process"/>
    <property type="evidence" value="ECO:0007669"/>
    <property type="project" value="InterPro"/>
</dbReference>
<dbReference type="PIRSF" id="PIRSF001021">
    <property type="entry name" value="Alph-amls_thrmst"/>
    <property type="match status" value="1"/>
</dbReference>
<dbReference type="SMART" id="SM00642">
    <property type="entry name" value="Aamy"/>
    <property type="match status" value="1"/>
</dbReference>
<sequence>MVNGLLFQGFEWYLPADGNYYKDLKKKLVDLKRIGVTAIWLPPVCKATSPEDTGYGIYDLYDLGEFDQKGSVRTKYGTKEELLDLIEAIHAEGMQVYADVVLNHKAAADFEEEFQAVKVDQNDRRKDIEEPRTIKAWTGFDFPGRKGMYSDFTWHHHHFSGVDLDTLTGEKGIFRILGENKGWNWGVSHDNGNYDYLMFADIDHAHPEVKEELLNWIYWFIDELNIDGIRFDAVKHIDDEFLEMFAEKIHERKGKDFYLLGEYWDYSIENKEKFMENTRFQMDLFDVGLHFNLFSLSKNPEDFDLRKVFDGTVTKVNPPMSVTFVDNHDSEPGQALESYVEPWFKEMAYGLILLRRDGYPTVFYGDYYGIGGPYMIEPMKEKIDKLSMLRKSFAYGDEENYFVDQDLIGWVRHGEEEHPEKMAVVISLFEKKTIRMALGDEYAGKVFADYTGNCEDKVEIDEEGFGDFPAEKASISVWLRDGLELV</sequence>
<dbReference type="InterPro" id="IPR013780">
    <property type="entry name" value="Glyco_hydro_b"/>
</dbReference>
<dbReference type="Gene3D" id="3.20.20.80">
    <property type="entry name" value="Glycosidases"/>
    <property type="match status" value="1"/>
</dbReference>
<evidence type="ECO:0000256" key="5">
    <source>
        <dbReference type="ARBA" id="ARBA00023277"/>
    </source>
</evidence>
<protein>
    <submittedName>
        <fullName evidence="10">Alpha-amylase</fullName>
    </submittedName>
</protein>
<evidence type="ECO:0000256" key="2">
    <source>
        <dbReference type="ARBA" id="ARBA00008061"/>
    </source>
</evidence>
<dbReference type="CDD" id="cd11318">
    <property type="entry name" value="AmyAc_bac_fung_AmyA"/>
    <property type="match status" value="1"/>
</dbReference>
<dbReference type="GO" id="GO:0004553">
    <property type="term" value="F:hydrolase activity, hydrolyzing O-glycosyl compounds"/>
    <property type="evidence" value="ECO:0007669"/>
    <property type="project" value="InterPro"/>
</dbReference>
<dbReference type="InterPro" id="IPR013776">
    <property type="entry name" value="A-amylase_thermo"/>
</dbReference>
<dbReference type="Pfam" id="PF09154">
    <property type="entry name" value="Alpha-amy_C_pro"/>
    <property type="match status" value="1"/>
</dbReference>
<dbReference type="NCBIfam" id="NF006968">
    <property type="entry name" value="PRK09441.1-1"/>
    <property type="match status" value="1"/>
</dbReference>
<feature type="binding site" evidence="8">
    <location>
        <position position="236"/>
    </location>
    <ligand>
        <name>Ca(2+)</name>
        <dbReference type="ChEBI" id="CHEBI:29108"/>
        <label>1</label>
    </ligand>
</feature>
<proteinExistence type="inferred from homology"/>
<feature type="active site" description="Nucleophile" evidence="7">
    <location>
        <position position="232"/>
    </location>
</feature>
<feature type="active site" description="Proton donor" evidence="7">
    <location>
        <position position="262"/>
    </location>
</feature>
<organism evidence="10 11">
    <name type="scientific">Proteiniclasticum ruminis</name>
    <dbReference type="NCBI Taxonomy" id="398199"/>
    <lineage>
        <taxon>Bacteria</taxon>
        <taxon>Bacillati</taxon>
        <taxon>Bacillota</taxon>
        <taxon>Clostridia</taxon>
        <taxon>Eubacteriales</taxon>
        <taxon>Clostridiaceae</taxon>
        <taxon>Proteiniclasticum</taxon>
    </lineage>
</organism>
<evidence type="ECO:0000259" key="9">
    <source>
        <dbReference type="SMART" id="SM00642"/>
    </source>
</evidence>
<feature type="binding site" evidence="8">
    <location>
        <position position="195"/>
    </location>
    <ligand>
        <name>Ca(2+)</name>
        <dbReference type="ChEBI" id="CHEBI:29108"/>
        <label>1</label>
    </ligand>
</feature>
<keyword evidence="3 8" id="KW-0479">Metal-binding</keyword>
<dbReference type="InterPro" id="IPR015237">
    <property type="entry name" value="Alpha-amylase_C_pro"/>
</dbReference>
<dbReference type="Pfam" id="PF00128">
    <property type="entry name" value="Alpha-amylase"/>
    <property type="match status" value="1"/>
</dbReference>
<dbReference type="NCBIfam" id="NF006969">
    <property type="entry name" value="PRK09441.1-2"/>
    <property type="match status" value="1"/>
</dbReference>
<dbReference type="Proteomes" id="UP000183255">
    <property type="component" value="Unassembled WGS sequence"/>
</dbReference>